<dbReference type="GO" id="GO:0044038">
    <property type="term" value="P:cell wall macromolecule biosynthetic process"/>
    <property type="evidence" value="ECO:0007669"/>
    <property type="project" value="TreeGrafter"/>
</dbReference>
<name>A0A5N0TIG6_9GAMM</name>
<evidence type="ECO:0000256" key="3">
    <source>
        <dbReference type="ARBA" id="ARBA00022679"/>
    </source>
</evidence>
<evidence type="ECO:0000256" key="8">
    <source>
        <dbReference type="SAM" id="Phobius"/>
    </source>
</evidence>
<keyword evidence="7" id="KW-0479">Metal-binding</keyword>
<protein>
    <submittedName>
        <fullName evidence="9">Undecaprenyl/decaprenyl-phosphate alpha-N-acetylglucosaminyl 1-phosphate transferase</fullName>
    </submittedName>
</protein>
<sequence>MDVEGGMSLQGENWPWVAAGITLLMAAALVPVARRAGWLDWPSGRKQHIEPTPLVGGPAIFGGLFATLALAGVGTAALPAACALIMVTGLVDDRWPLSASVRFGLQTMACLVMVFVADVYLADFGRLFMDRVLDLGLLAVPITVFAALGVINAFNMIDGVDGVSGSIFVLCCLSMALLAAVGGRADMLPSLLVSAGAVCGFLLLNARLPWNPVARVFLGDSGSLLLGLLLAWFFIDLGNGSRTGVERAFAPMTAVWIFGLPLLDTTRLMASRWRAGRSAFSADDRHLHHALAQSGLSVGQTWGVVVLLSAGFMVAGIAMEWFGVPECIRFYAFIATGVAYLRWMRVHMFKE</sequence>
<dbReference type="Pfam" id="PF00953">
    <property type="entry name" value="Glycos_transf_4"/>
    <property type="match status" value="1"/>
</dbReference>
<feature type="transmembrane region" description="Helical" evidence="8">
    <location>
        <begin position="216"/>
        <end position="235"/>
    </location>
</feature>
<feature type="transmembrane region" description="Helical" evidence="8">
    <location>
        <begin position="328"/>
        <end position="344"/>
    </location>
</feature>
<proteinExistence type="predicted"/>
<dbReference type="GO" id="GO:0005886">
    <property type="term" value="C:plasma membrane"/>
    <property type="evidence" value="ECO:0007669"/>
    <property type="project" value="UniProtKB-SubCell"/>
</dbReference>
<feature type="binding site" evidence="7">
    <location>
        <position position="155"/>
    </location>
    <ligand>
        <name>Mg(2+)</name>
        <dbReference type="ChEBI" id="CHEBI:18420"/>
    </ligand>
</feature>
<dbReference type="InterPro" id="IPR000715">
    <property type="entry name" value="Glycosyl_transferase_4"/>
</dbReference>
<gene>
    <name evidence="9" type="ORF">F3N42_01525</name>
</gene>
<comment type="cofactor">
    <cofactor evidence="7">
        <name>Mg(2+)</name>
        <dbReference type="ChEBI" id="CHEBI:18420"/>
    </cofactor>
</comment>
<dbReference type="EMBL" id="VYXP01000002">
    <property type="protein sequence ID" value="KAA9133069.1"/>
    <property type="molecule type" value="Genomic_DNA"/>
</dbReference>
<feature type="transmembrane region" description="Helical" evidence="8">
    <location>
        <begin position="188"/>
        <end position="210"/>
    </location>
</feature>
<feature type="binding site" evidence="7">
    <location>
        <position position="220"/>
    </location>
    <ligand>
        <name>Mg(2+)</name>
        <dbReference type="ChEBI" id="CHEBI:18420"/>
    </ligand>
</feature>
<evidence type="ECO:0000256" key="7">
    <source>
        <dbReference type="PIRSR" id="PIRSR600715-1"/>
    </source>
</evidence>
<dbReference type="GO" id="GO:0071555">
    <property type="term" value="P:cell wall organization"/>
    <property type="evidence" value="ECO:0007669"/>
    <property type="project" value="TreeGrafter"/>
</dbReference>
<dbReference type="Proteomes" id="UP000325372">
    <property type="component" value="Unassembled WGS sequence"/>
</dbReference>
<keyword evidence="2" id="KW-1003">Cell membrane</keyword>
<dbReference type="PANTHER" id="PTHR22926:SF3">
    <property type="entry name" value="UNDECAPRENYL-PHOSPHATE ALPHA-N-ACETYLGLUCOSAMINYL 1-PHOSPHATE TRANSFERASE"/>
    <property type="match status" value="1"/>
</dbReference>
<keyword evidence="7" id="KW-0460">Magnesium</keyword>
<feature type="transmembrane region" description="Helical" evidence="8">
    <location>
        <begin position="99"/>
        <end position="121"/>
    </location>
</feature>
<dbReference type="PANTHER" id="PTHR22926">
    <property type="entry name" value="PHOSPHO-N-ACETYLMURAMOYL-PENTAPEPTIDE-TRANSFERASE"/>
    <property type="match status" value="1"/>
</dbReference>
<dbReference type="AlphaFoldDB" id="A0A5N0TIG6"/>
<evidence type="ECO:0000313" key="10">
    <source>
        <dbReference type="Proteomes" id="UP000325372"/>
    </source>
</evidence>
<accession>A0A5N0TIG6</accession>
<evidence type="ECO:0000256" key="2">
    <source>
        <dbReference type="ARBA" id="ARBA00022475"/>
    </source>
</evidence>
<evidence type="ECO:0000313" key="9">
    <source>
        <dbReference type="EMBL" id="KAA9133069.1"/>
    </source>
</evidence>
<keyword evidence="3 9" id="KW-0808">Transferase</keyword>
<organism evidence="9 10">
    <name type="scientific">Marinihelvus fidelis</name>
    <dbReference type="NCBI Taxonomy" id="2613842"/>
    <lineage>
        <taxon>Bacteria</taxon>
        <taxon>Pseudomonadati</taxon>
        <taxon>Pseudomonadota</taxon>
        <taxon>Gammaproteobacteria</taxon>
        <taxon>Chromatiales</taxon>
        <taxon>Wenzhouxiangellaceae</taxon>
        <taxon>Marinihelvus</taxon>
    </lineage>
</organism>
<evidence type="ECO:0000256" key="5">
    <source>
        <dbReference type="ARBA" id="ARBA00022989"/>
    </source>
</evidence>
<evidence type="ECO:0000256" key="1">
    <source>
        <dbReference type="ARBA" id="ARBA00004651"/>
    </source>
</evidence>
<feature type="transmembrane region" description="Helical" evidence="8">
    <location>
        <begin position="14"/>
        <end position="33"/>
    </location>
</feature>
<feature type="transmembrane region" description="Helical" evidence="8">
    <location>
        <begin position="54"/>
        <end position="87"/>
    </location>
</feature>
<dbReference type="GO" id="GO:0016780">
    <property type="term" value="F:phosphotransferase activity, for other substituted phosphate groups"/>
    <property type="evidence" value="ECO:0007669"/>
    <property type="project" value="InterPro"/>
</dbReference>
<feature type="transmembrane region" description="Helical" evidence="8">
    <location>
        <begin position="133"/>
        <end position="157"/>
    </location>
</feature>
<evidence type="ECO:0000256" key="6">
    <source>
        <dbReference type="ARBA" id="ARBA00023136"/>
    </source>
</evidence>
<feature type="transmembrane region" description="Helical" evidence="8">
    <location>
        <begin position="163"/>
        <end position="181"/>
    </location>
</feature>
<keyword evidence="6 8" id="KW-0472">Membrane</keyword>
<keyword evidence="5 8" id="KW-1133">Transmembrane helix</keyword>
<reference evidence="9 10" key="1">
    <citation type="submission" date="2019-09" db="EMBL/GenBank/DDBJ databases">
        <title>Wenzhouxiangella sp. Genome sequencing and assembly.</title>
        <authorList>
            <person name="Zhang R."/>
        </authorList>
    </citation>
    <scope>NUCLEOTIDE SEQUENCE [LARGE SCALE GENOMIC DNA]</scope>
    <source>
        <strain evidence="9 10">W260</strain>
    </source>
</reference>
<evidence type="ECO:0000256" key="4">
    <source>
        <dbReference type="ARBA" id="ARBA00022692"/>
    </source>
</evidence>
<keyword evidence="4 8" id="KW-0812">Transmembrane</keyword>
<dbReference type="GO" id="GO:0046872">
    <property type="term" value="F:metal ion binding"/>
    <property type="evidence" value="ECO:0007669"/>
    <property type="project" value="UniProtKB-KW"/>
</dbReference>
<dbReference type="GO" id="GO:0009103">
    <property type="term" value="P:lipopolysaccharide biosynthetic process"/>
    <property type="evidence" value="ECO:0007669"/>
    <property type="project" value="TreeGrafter"/>
</dbReference>
<feature type="transmembrane region" description="Helical" evidence="8">
    <location>
        <begin position="302"/>
        <end position="322"/>
    </location>
</feature>
<comment type="subcellular location">
    <subcellularLocation>
        <location evidence="1">Cell membrane</location>
        <topology evidence="1">Multi-pass membrane protein</topology>
    </subcellularLocation>
</comment>
<dbReference type="CDD" id="cd06853">
    <property type="entry name" value="GT_WecA_like"/>
    <property type="match status" value="1"/>
</dbReference>
<comment type="caution">
    <text evidence="9">The sequence shown here is derived from an EMBL/GenBank/DDBJ whole genome shotgun (WGS) entry which is preliminary data.</text>
</comment>
<keyword evidence="10" id="KW-1185">Reference proteome</keyword>